<name>A0A1Z4UZQ1_9CYAN</name>
<keyword evidence="9" id="KW-1185">Reference proteome</keyword>
<dbReference type="GO" id="GO:0016787">
    <property type="term" value="F:hydrolase activity"/>
    <property type="evidence" value="ECO:0007669"/>
    <property type="project" value="UniProtKB-KW"/>
</dbReference>
<keyword evidence="3" id="KW-0347">Helicase</keyword>
<evidence type="ECO:0000256" key="4">
    <source>
        <dbReference type="ARBA" id="ARBA00022840"/>
    </source>
</evidence>
<feature type="domain" description="UvrD-like helicase C-terminal" evidence="7">
    <location>
        <begin position="426"/>
        <end position="545"/>
    </location>
</feature>
<protein>
    <submittedName>
        <fullName evidence="8">Uncharacterized protein</fullName>
    </submittedName>
</protein>
<evidence type="ECO:0000256" key="1">
    <source>
        <dbReference type="ARBA" id="ARBA00022741"/>
    </source>
</evidence>
<accession>A0A1Z4UZQ1</accession>
<dbReference type="InterPro" id="IPR014017">
    <property type="entry name" value="DNA_helicase_UvrD-like_C"/>
</dbReference>
<dbReference type="RefSeq" id="WP_096664446.1">
    <property type="nucleotide sequence ID" value="NZ_AP018316.1"/>
</dbReference>
<dbReference type="EMBL" id="AP018316">
    <property type="protein sequence ID" value="BAZ84664.1"/>
    <property type="molecule type" value="Genomic_DNA"/>
</dbReference>
<proteinExistence type="predicted"/>
<dbReference type="InterPro" id="IPR006935">
    <property type="entry name" value="Helicase/UvrB_N"/>
</dbReference>
<dbReference type="OrthoDB" id="9787585at2"/>
<feature type="domain" description="UvrD-like helicase C-terminal" evidence="7">
    <location>
        <begin position="549"/>
        <end position="613"/>
    </location>
</feature>
<keyword evidence="2" id="KW-0378">Hydrolase</keyword>
<dbReference type="Proteomes" id="UP000218702">
    <property type="component" value="Chromosome"/>
</dbReference>
<evidence type="ECO:0000313" key="9">
    <source>
        <dbReference type="Proteomes" id="UP000218702"/>
    </source>
</evidence>
<dbReference type="InterPro" id="IPR027417">
    <property type="entry name" value="P-loop_NTPase"/>
</dbReference>
<keyword evidence="1" id="KW-0547">Nucleotide-binding</keyword>
<dbReference type="KEGG" id="dcm:NIES806_08550"/>
<keyword evidence="4" id="KW-0067">ATP-binding</keyword>
<feature type="domain" description="Helicase/UvrB N-terminal" evidence="5">
    <location>
        <begin position="253"/>
        <end position="370"/>
    </location>
</feature>
<dbReference type="InterPro" id="IPR000212">
    <property type="entry name" value="DNA_helicase_UvrD/REP"/>
</dbReference>
<feature type="domain" description="NERD" evidence="6">
    <location>
        <begin position="13"/>
        <end position="110"/>
    </location>
</feature>
<dbReference type="GO" id="GO:0005829">
    <property type="term" value="C:cytosol"/>
    <property type="evidence" value="ECO:0007669"/>
    <property type="project" value="TreeGrafter"/>
</dbReference>
<dbReference type="Pfam" id="PF08378">
    <property type="entry name" value="NERD"/>
    <property type="match status" value="1"/>
</dbReference>
<dbReference type="GO" id="GO:0005524">
    <property type="term" value="F:ATP binding"/>
    <property type="evidence" value="ECO:0007669"/>
    <property type="project" value="UniProtKB-KW"/>
</dbReference>
<dbReference type="GO" id="GO:0000725">
    <property type="term" value="P:recombinational repair"/>
    <property type="evidence" value="ECO:0007669"/>
    <property type="project" value="TreeGrafter"/>
</dbReference>
<dbReference type="PANTHER" id="PTHR11070">
    <property type="entry name" value="UVRD / RECB / PCRA DNA HELICASE FAMILY MEMBER"/>
    <property type="match status" value="1"/>
</dbReference>
<dbReference type="SUPFAM" id="SSF52540">
    <property type="entry name" value="P-loop containing nucleoside triphosphate hydrolases"/>
    <property type="match status" value="1"/>
</dbReference>
<dbReference type="Pfam" id="PF13361">
    <property type="entry name" value="UvrD_C"/>
    <property type="match status" value="2"/>
</dbReference>
<dbReference type="PANTHER" id="PTHR11070:SF45">
    <property type="entry name" value="DNA 3'-5' HELICASE"/>
    <property type="match status" value="1"/>
</dbReference>
<evidence type="ECO:0000259" key="7">
    <source>
        <dbReference type="Pfam" id="PF13361"/>
    </source>
</evidence>
<reference evidence="8 9" key="1">
    <citation type="submission" date="2017-06" db="EMBL/GenBank/DDBJ databases">
        <title>Genome sequencing of cyanobaciteial culture collection at National Institute for Environmental Studies (NIES).</title>
        <authorList>
            <person name="Hirose Y."/>
            <person name="Shimura Y."/>
            <person name="Fujisawa T."/>
            <person name="Nakamura Y."/>
            <person name="Kawachi M."/>
        </authorList>
    </citation>
    <scope>NUCLEOTIDE SEQUENCE [LARGE SCALE GENOMIC DNA]</scope>
    <source>
        <strain evidence="8 9">NIES-806</strain>
    </source>
</reference>
<dbReference type="InterPro" id="IPR011528">
    <property type="entry name" value="NERD"/>
</dbReference>
<sequence>MAIMIPPSLPKKASEGEKRLYNILKNKLSDNFYVWYEPRIDGRYPDFIILSPDFGLLVIEVKGWYLKHILKASHDSFEIENNRNDLETIEKQKSPLRQGKDYLDKLLNILKKSRILTNQSGKYQGNLCFPIAVGAVMSNLTDEQAHKYNLIDILPIKSVIYRDELLTWDKDDIQEETIIQRFQEMFGVNFVFSPLTPDQISTIKGIIYPEIVIRQEKATLKSVNSEFSILPSDIILTTLDSKQESLAKSIGDGHRIFFGVSGSGKTLLLISRAKYLINQNHHARILILCFNVCLAAYIKSVFHQDSQNRHYQNIEVGNFDVWAKSLLGKLPSQVQGNRDEYTGKIVLDKLSKYSLEQKWDAIFIDEAHTFVPIWFQCCVNALKHSENGDLMIVADGNQSLYKRSDFKWKDVGIKAQGYRTISKKFDLDKNYRNTHQILSSALSILNHVSDLVEPLEDEDVTFPLVKPSLALRQGDKPKIYISSTPDEQEKYIISTIHYLKSLNIDDRDIAILYRQAGKKDEPRLNSIIQKLNQKGISTYWVNQNDNSKRQYNREREGVRIITMLSSLGLEFKAVLLIWLEQFDDSIGKKDAEILARRQIYVAMTRAQEYLSLYISHQSKLTSELKNYLSFDIFNQ</sequence>
<organism evidence="8 9">
    <name type="scientific">Dolichospermum compactum NIES-806</name>
    <dbReference type="NCBI Taxonomy" id="1973481"/>
    <lineage>
        <taxon>Bacteria</taxon>
        <taxon>Bacillati</taxon>
        <taxon>Cyanobacteriota</taxon>
        <taxon>Cyanophyceae</taxon>
        <taxon>Nostocales</taxon>
        <taxon>Aphanizomenonaceae</taxon>
        <taxon>Dolichospermum</taxon>
        <taxon>Dolichospermum compactum</taxon>
    </lineage>
</organism>
<evidence type="ECO:0000256" key="3">
    <source>
        <dbReference type="ARBA" id="ARBA00022806"/>
    </source>
</evidence>
<evidence type="ECO:0000256" key="2">
    <source>
        <dbReference type="ARBA" id="ARBA00022801"/>
    </source>
</evidence>
<evidence type="ECO:0000313" key="8">
    <source>
        <dbReference type="EMBL" id="BAZ84664.1"/>
    </source>
</evidence>
<dbReference type="GO" id="GO:0043138">
    <property type="term" value="F:3'-5' DNA helicase activity"/>
    <property type="evidence" value="ECO:0007669"/>
    <property type="project" value="TreeGrafter"/>
</dbReference>
<gene>
    <name evidence="8" type="ORF">NIES806_08550</name>
</gene>
<dbReference type="Pfam" id="PF04851">
    <property type="entry name" value="ResIII"/>
    <property type="match status" value="1"/>
</dbReference>
<dbReference type="AlphaFoldDB" id="A0A1Z4UZQ1"/>
<evidence type="ECO:0000259" key="5">
    <source>
        <dbReference type="Pfam" id="PF04851"/>
    </source>
</evidence>
<evidence type="ECO:0000259" key="6">
    <source>
        <dbReference type="Pfam" id="PF08378"/>
    </source>
</evidence>
<dbReference type="Gene3D" id="3.40.50.300">
    <property type="entry name" value="P-loop containing nucleotide triphosphate hydrolases"/>
    <property type="match status" value="2"/>
</dbReference>
<dbReference type="GO" id="GO:0003677">
    <property type="term" value="F:DNA binding"/>
    <property type="evidence" value="ECO:0007669"/>
    <property type="project" value="InterPro"/>
</dbReference>